<dbReference type="Proteomes" id="UP000677228">
    <property type="component" value="Unassembled WGS sequence"/>
</dbReference>
<dbReference type="EMBL" id="CAJOBA010104787">
    <property type="protein sequence ID" value="CAF4532966.1"/>
    <property type="molecule type" value="Genomic_DNA"/>
</dbReference>
<protein>
    <submittedName>
        <fullName evidence="1">Uncharacterized protein</fullName>
    </submittedName>
</protein>
<reference evidence="1" key="1">
    <citation type="submission" date="2021-02" db="EMBL/GenBank/DDBJ databases">
        <authorList>
            <person name="Nowell W R."/>
        </authorList>
    </citation>
    <scope>NUCLEOTIDE SEQUENCE</scope>
</reference>
<evidence type="ECO:0000313" key="3">
    <source>
        <dbReference type="Proteomes" id="UP000677228"/>
    </source>
</evidence>
<dbReference type="AlphaFoldDB" id="A0A8S2GAP9"/>
<comment type="caution">
    <text evidence="1">The sequence shown here is derived from an EMBL/GenBank/DDBJ whole genome shotgun (WGS) entry which is preliminary data.</text>
</comment>
<proteinExistence type="predicted"/>
<feature type="non-terminal residue" evidence="1">
    <location>
        <position position="1"/>
    </location>
</feature>
<dbReference type="Proteomes" id="UP000682733">
    <property type="component" value="Unassembled WGS sequence"/>
</dbReference>
<evidence type="ECO:0000313" key="1">
    <source>
        <dbReference type="EMBL" id="CAF1666565.1"/>
    </source>
</evidence>
<dbReference type="EMBL" id="CAJNOK010072571">
    <property type="protein sequence ID" value="CAF1666565.1"/>
    <property type="molecule type" value="Genomic_DNA"/>
</dbReference>
<accession>A0A8S2GAP9</accession>
<evidence type="ECO:0000313" key="2">
    <source>
        <dbReference type="EMBL" id="CAF4532966.1"/>
    </source>
</evidence>
<sequence>RRSRCETLGRLDEIKHENEMKRKVKVISWQEPKHNQSDHNEQVKSDIDNSNDIFCRRLQPPTKLENPSPLTLLLKNSLENQNPFNQYAKFDGTVSTNYSKLE</sequence>
<organism evidence="1 3">
    <name type="scientific">Didymodactylos carnosus</name>
    <dbReference type="NCBI Taxonomy" id="1234261"/>
    <lineage>
        <taxon>Eukaryota</taxon>
        <taxon>Metazoa</taxon>
        <taxon>Spiralia</taxon>
        <taxon>Gnathifera</taxon>
        <taxon>Rotifera</taxon>
        <taxon>Eurotatoria</taxon>
        <taxon>Bdelloidea</taxon>
        <taxon>Philodinida</taxon>
        <taxon>Philodinidae</taxon>
        <taxon>Didymodactylos</taxon>
    </lineage>
</organism>
<name>A0A8S2GAP9_9BILA</name>
<gene>
    <name evidence="1" type="ORF">OVA965_LOCUS45532</name>
    <name evidence="2" type="ORF">TMI583_LOCUS49113</name>
</gene>